<reference evidence="2 3" key="1">
    <citation type="submission" date="2019-01" db="EMBL/GenBank/DDBJ databases">
        <authorList>
            <person name="Sayadi A."/>
        </authorList>
    </citation>
    <scope>NUCLEOTIDE SEQUENCE [LARGE SCALE GENOMIC DNA]</scope>
</reference>
<organism evidence="2 3">
    <name type="scientific">Callosobruchus maculatus</name>
    <name type="common">Southern cowpea weevil</name>
    <name type="synonym">Pulse bruchid</name>
    <dbReference type="NCBI Taxonomy" id="64391"/>
    <lineage>
        <taxon>Eukaryota</taxon>
        <taxon>Metazoa</taxon>
        <taxon>Ecdysozoa</taxon>
        <taxon>Arthropoda</taxon>
        <taxon>Hexapoda</taxon>
        <taxon>Insecta</taxon>
        <taxon>Pterygota</taxon>
        <taxon>Neoptera</taxon>
        <taxon>Endopterygota</taxon>
        <taxon>Coleoptera</taxon>
        <taxon>Polyphaga</taxon>
        <taxon>Cucujiformia</taxon>
        <taxon>Chrysomeloidea</taxon>
        <taxon>Chrysomelidae</taxon>
        <taxon>Bruchinae</taxon>
        <taxon>Bruchini</taxon>
        <taxon>Callosobruchus</taxon>
    </lineage>
</organism>
<evidence type="ECO:0000313" key="2">
    <source>
        <dbReference type="EMBL" id="VEN39424.1"/>
    </source>
</evidence>
<evidence type="ECO:0000256" key="1">
    <source>
        <dbReference type="SAM" id="MobiDB-lite"/>
    </source>
</evidence>
<protein>
    <submittedName>
        <fullName evidence="2">Uncharacterized protein</fullName>
    </submittedName>
</protein>
<accession>A0A653BUY2</accession>
<dbReference type="Proteomes" id="UP000410492">
    <property type="component" value="Unassembled WGS sequence"/>
</dbReference>
<dbReference type="OrthoDB" id="7222477at2759"/>
<sequence>MFGVEPSPNDNVSERTHYFTTAKNLLITGSNAVERLMSSYKDVVELAGHTARVATMFTVLEEASRGVYHKTLVAKKEKTSEFEIEQTHLLDEQRNNLDKRPDSDTQL</sequence>
<name>A0A653BUY2_CALMS</name>
<proteinExistence type="predicted"/>
<dbReference type="AlphaFoldDB" id="A0A653BUY2"/>
<keyword evidence="3" id="KW-1185">Reference proteome</keyword>
<feature type="region of interest" description="Disordered" evidence="1">
    <location>
        <begin position="87"/>
        <end position="107"/>
    </location>
</feature>
<gene>
    <name evidence="2" type="ORF">CALMAC_LOCUS3963</name>
</gene>
<evidence type="ECO:0000313" key="3">
    <source>
        <dbReference type="Proteomes" id="UP000410492"/>
    </source>
</evidence>
<dbReference type="EMBL" id="CAACVG010005561">
    <property type="protein sequence ID" value="VEN39424.1"/>
    <property type="molecule type" value="Genomic_DNA"/>
</dbReference>